<accession>A0A6A4R3S0</accession>
<reference evidence="2" key="1">
    <citation type="journal article" date="2020" name="Nat. Commun.">
        <title>Genome sequence of the cluster root forming white lupin.</title>
        <authorList>
            <person name="Hufnagel B."/>
            <person name="Marques A."/>
            <person name="Soriano A."/>
            <person name="Marques L."/>
            <person name="Divol F."/>
            <person name="Doumas P."/>
            <person name="Sallet E."/>
            <person name="Mancinotti D."/>
            <person name="Carrere S."/>
            <person name="Marande W."/>
            <person name="Arribat S."/>
            <person name="Keller J."/>
            <person name="Huneau C."/>
            <person name="Blein T."/>
            <person name="Aime D."/>
            <person name="Laguerre M."/>
            <person name="Taylor J."/>
            <person name="Schubert V."/>
            <person name="Nelson M."/>
            <person name="Geu-Flores F."/>
            <person name="Crespi M."/>
            <person name="Gallardo-Guerrero K."/>
            <person name="Delaux P.-M."/>
            <person name="Salse J."/>
            <person name="Berges H."/>
            <person name="Guyot R."/>
            <person name="Gouzy J."/>
            <person name="Peret B."/>
        </authorList>
    </citation>
    <scope>NUCLEOTIDE SEQUENCE [LARGE SCALE GENOMIC DNA]</scope>
    <source>
        <strain evidence="2">cv. Amiga</strain>
    </source>
</reference>
<gene>
    <name evidence="1" type="ORF">Lalb_Chr01g0006141</name>
</gene>
<dbReference type="EMBL" id="WOCE01000001">
    <property type="protein sequence ID" value="KAE9620730.1"/>
    <property type="molecule type" value="Genomic_DNA"/>
</dbReference>
<dbReference type="AlphaFoldDB" id="A0A6A4R3S0"/>
<dbReference type="Proteomes" id="UP000447434">
    <property type="component" value="Chromosome 1"/>
</dbReference>
<evidence type="ECO:0000313" key="2">
    <source>
        <dbReference type="Proteomes" id="UP000447434"/>
    </source>
</evidence>
<name>A0A6A4R3S0_LUPAL</name>
<keyword evidence="2" id="KW-1185">Reference proteome</keyword>
<proteinExistence type="predicted"/>
<comment type="caution">
    <text evidence="1">The sequence shown here is derived from an EMBL/GenBank/DDBJ whole genome shotgun (WGS) entry which is preliminary data.</text>
</comment>
<organism evidence="1 2">
    <name type="scientific">Lupinus albus</name>
    <name type="common">White lupine</name>
    <name type="synonym">Lupinus termis</name>
    <dbReference type="NCBI Taxonomy" id="3870"/>
    <lineage>
        <taxon>Eukaryota</taxon>
        <taxon>Viridiplantae</taxon>
        <taxon>Streptophyta</taxon>
        <taxon>Embryophyta</taxon>
        <taxon>Tracheophyta</taxon>
        <taxon>Spermatophyta</taxon>
        <taxon>Magnoliopsida</taxon>
        <taxon>eudicotyledons</taxon>
        <taxon>Gunneridae</taxon>
        <taxon>Pentapetalae</taxon>
        <taxon>rosids</taxon>
        <taxon>fabids</taxon>
        <taxon>Fabales</taxon>
        <taxon>Fabaceae</taxon>
        <taxon>Papilionoideae</taxon>
        <taxon>50 kb inversion clade</taxon>
        <taxon>genistoids sensu lato</taxon>
        <taxon>core genistoids</taxon>
        <taxon>Genisteae</taxon>
        <taxon>Lupinus</taxon>
    </lineage>
</organism>
<protein>
    <submittedName>
        <fullName evidence="1">Uncharacterized protein</fullName>
    </submittedName>
</protein>
<evidence type="ECO:0000313" key="1">
    <source>
        <dbReference type="EMBL" id="KAE9620730.1"/>
    </source>
</evidence>
<sequence>MIEIVFVWELCGKLVVRMNNIDWKYFPNPFSLRSSKKPNSFSSLSWFFPFPWLTSSLKTKSPWMSFFSPLMSFIS</sequence>